<dbReference type="Proteomes" id="UP001152531">
    <property type="component" value="Unassembled WGS sequence"/>
</dbReference>
<keyword evidence="2" id="KW-1185">Reference proteome</keyword>
<proteinExistence type="predicted"/>
<reference evidence="1" key="1">
    <citation type="submission" date="2022-06" db="EMBL/GenBank/DDBJ databases">
        <authorList>
            <person name="Legras J.-L."/>
            <person name="Devillers H."/>
            <person name="Grondin C."/>
        </authorList>
    </citation>
    <scope>NUCLEOTIDE SEQUENCE</scope>
    <source>
        <strain evidence="1">CLIB 1444</strain>
    </source>
</reference>
<dbReference type="EMBL" id="CALSDN010000002">
    <property type="protein sequence ID" value="CAH6719427.1"/>
    <property type="molecule type" value="Genomic_DNA"/>
</dbReference>
<evidence type="ECO:0000313" key="1">
    <source>
        <dbReference type="EMBL" id="CAH6719427.1"/>
    </source>
</evidence>
<name>A0ACA9Y3E2_9ASCO</name>
<organism evidence="1 2">
    <name type="scientific">[Candida] jaroonii</name>
    <dbReference type="NCBI Taxonomy" id="467808"/>
    <lineage>
        <taxon>Eukaryota</taxon>
        <taxon>Fungi</taxon>
        <taxon>Dikarya</taxon>
        <taxon>Ascomycota</taxon>
        <taxon>Saccharomycotina</taxon>
        <taxon>Pichiomycetes</taxon>
        <taxon>Debaryomycetaceae</taxon>
        <taxon>Yamadazyma</taxon>
    </lineage>
</organism>
<comment type="caution">
    <text evidence="1">The sequence shown here is derived from an EMBL/GenBank/DDBJ whole genome shotgun (WGS) entry which is preliminary data.</text>
</comment>
<evidence type="ECO:0000313" key="2">
    <source>
        <dbReference type="Proteomes" id="UP001152531"/>
    </source>
</evidence>
<accession>A0ACA9Y3E2</accession>
<sequence length="435" mass="50514">MRISWWILIPLAIASDLYELGNSHIESVMNNLEMEAKIDTMLRNTPGRFRELPHIVPRPDPFQRTLKDGEVPDYIIEYAPLVHLYSEERYLPYDIKKFVTNFHVERGNGTVIEGTEEDMNIKKLGHLKNDYDLFLTSNSDFDTDPDWITGIKNKPSLTTGEIKDAPVTLLVVDKGNGWVDAYWFYFYSFNLGPFVMGNGPYGNHVGDWEHSLVRFYEGEPVIVWLSAHGGGQAYFYHNLEKHESNPNHPIIFSARGTHANYVSVGQHPHDLPYAILSDFTDRGPLWNPTKNYLAYTYDGKHVFPSETNRNPKHVGREKTYHNWLAFRGCWGDNKLPDDDPRQHYSFIGGYKYIEGPRGPLEKNLLRIKPCERHKWWNFWNGCVVRQNIKWGIGVESEGYNCGNLFVNLRPQWLRMLLQRVTWGGFFCYVADLVYG</sequence>
<protein>
    <submittedName>
        <fullName evidence="1">Vacuolar protein sorting-associated protein Tda6p</fullName>
    </submittedName>
</protein>
<gene>
    <name evidence="1" type="ORF">CLIB1444_02S08328</name>
</gene>